<dbReference type="Gene3D" id="1.20.1440.60">
    <property type="entry name" value="23S rRNA-intervening sequence"/>
    <property type="match status" value="1"/>
</dbReference>
<organism evidence="1 2">
    <name type="scientific">Flavobacterium qiangtangense</name>
    <dbReference type="NCBI Taxonomy" id="1442595"/>
    <lineage>
        <taxon>Bacteria</taxon>
        <taxon>Pseudomonadati</taxon>
        <taxon>Bacteroidota</taxon>
        <taxon>Flavobacteriia</taxon>
        <taxon>Flavobacteriales</taxon>
        <taxon>Flavobacteriaceae</taxon>
        <taxon>Flavobacterium</taxon>
    </lineage>
</organism>
<dbReference type="PANTHER" id="PTHR38471:SF2">
    <property type="entry name" value="FOUR HELIX BUNDLE PROTEIN"/>
    <property type="match status" value="1"/>
</dbReference>
<proteinExistence type="predicted"/>
<protein>
    <submittedName>
        <fullName evidence="1">Four helix bundle protein</fullName>
    </submittedName>
</protein>
<dbReference type="SUPFAM" id="SSF158446">
    <property type="entry name" value="IVS-encoded protein-like"/>
    <property type="match status" value="1"/>
</dbReference>
<evidence type="ECO:0000313" key="2">
    <source>
        <dbReference type="Proteomes" id="UP001596287"/>
    </source>
</evidence>
<dbReference type="Proteomes" id="UP001596287">
    <property type="component" value="Unassembled WGS sequence"/>
</dbReference>
<dbReference type="NCBIfam" id="TIGR02436">
    <property type="entry name" value="four helix bundle protein"/>
    <property type="match status" value="1"/>
</dbReference>
<dbReference type="PIRSF" id="PIRSF035652">
    <property type="entry name" value="CHP02436"/>
    <property type="match status" value="1"/>
</dbReference>
<name>A0ABW1PJF4_9FLAO</name>
<dbReference type="Pfam" id="PF05635">
    <property type="entry name" value="23S_rRNA_IVP"/>
    <property type="match status" value="1"/>
</dbReference>
<accession>A0ABW1PJF4</accession>
<comment type="caution">
    <text evidence="1">The sequence shown here is derived from an EMBL/GenBank/DDBJ whole genome shotgun (WGS) entry which is preliminary data.</text>
</comment>
<dbReference type="InterPro" id="IPR012657">
    <property type="entry name" value="23S_rRNA-intervening_sequence"/>
</dbReference>
<dbReference type="RefSeq" id="WP_379790423.1">
    <property type="nucleotide sequence ID" value="NZ_JBHSQB010000004.1"/>
</dbReference>
<reference evidence="2" key="1">
    <citation type="journal article" date="2019" name="Int. J. Syst. Evol. Microbiol.">
        <title>The Global Catalogue of Microorganisms (GCM) 10K type strain sequencing project: providing services to taxonomists for standard genome sequencing and annotation.</title>
        <authorList>
            <consortium name="The Broad Institute Genomics Platform"/>
            <consortium name="The Broad Institute Genome Sequencing Center for Infectious Disease"/>
            <person name="Wu L."/>
            <person name="Ma J."/>
        </authorList>
    </citation>
    <scope>NUCLEOTIDE SEQUENCE [LARGE SCALE GENOMIC DNA]</scope>
    <source>
        <strain evidence="2">CCUG 49679</strain>
    </source>
</reference>
<evidence type="ECO:0000313" key="1">
    <source>
        <dbReference type="EMBL" id="MFC6095758.1"/>
    </source>
</evidence>
<gene>
    <name evidence="1" type="ORF">ACFPVY_03790</name>
</gene>
<dbReference type="PANTHER" id="PTHR38471">
    <property type="entry name" value="FOUR HELIX BUNDLE PROTEIN"/>
    <property type="match status" value="1"/>
</dbReference>
<dbReference type="EMBL" id="JBHSQB010000004">
    <property type="protein sequence ID" value="MFC6095758.1"/>
    <property type="molecule type" value="Genomic_DNA"/>
</dbReference>
<dbReference type="InterPro" id="IPR036583">
    <property type="entry name" value="23S_rRNA_IVS_sf"/>
</dbReference>
<keyword evidence="2" id="KW-1185">Reference proteome</keyword>
<sequence>MINNTNIKEISFNFAVKVIGVYQHIAEVKKDFLLSKQLVKSATSIGACINEAVLGISNKDFLQHMNEALRDSQETEYWLRLLYKTNYLSEKEFKSIYNESVELIKMLSSIIESSKLKPQL</sequence>